<proteinExistence type="predicted"/>
<protein>
    <submittedName>
        <fullName evidence="1">Uncharacterized protein</fullName>
    </submittedName>
</protein>
<name>A0A5J4SG16_9ZZZZ</name>
<gene>
    <name evidence="1" type="ORF">EZS27_007378</name>
</gene>
<sequence length="364" mass="39600">MNQENKTTKTIKTPTQAQLAQKARFSNVVAAYQLMAEFLRGAYEPKPHAVSYYNLFMKYNISSVNVYLTKEEAAVKACVVAPYQVSHGTLSPIEMSVQGNNLVSSLCLPQGFAITDATTFGNVSTALLSANSFLRSGDQLSIVHLLQSFSDFGIPHASMKLHKLIIAPSDNTPFRVLIPQSMFQIVNGRVGTDANAEAGGIAYVLSRRFENKLHVSTQSVVLTPGNTVYQQYSSDQKKKEAVESYGSQFYYVDPVSGITRQDPEDEYFAVTGVTLNGTPIVQGSGLMRIDTGEVLVITGSKLTDVGLKANVLTNPIADPVTVDLSDLGNVVATDQTITVNITVNREVYYLLRADNDVIVFDFGA</sequence>
<accession>A0A5J4SG16</accession>
<comment type="caution">
    <text evidence="1">The sequence shown here is derived from an EMBL/GenBank/DDBJ whole genome shotgun (WGS) entry which is preliminary data.</text>
</comment>
<reference evidence="1" key="1">
    <citation type="submission" date="2019-03" db="EMBL/GenBank/DDBJ databases">
        <title>Single cell metagenomics reveals metabolic interactions within the superorganism composed of flagellate Streblomastix strix and complex community of Bacteroidetes bacteria on its surface.</title>
        <authorList>
            <person name="Treitli S.C."/>
            <person name="Kolisko M."/>
            <person name="Husnik F."/>
            <person name="Keeling P."/>
            <person name="Hampl V."/>
        </authorList>
    </citation>
    <scope>NUCLEOTIDE SEQUENCE</scope>
    <source>
        <strain evidence="1">STM</strain>
    </source>
</reference>
<dbReference type="EMBL" id="SNRY01000189">
    <property type="protein sequence ID" value="KAA6345036.1"/>
    <property type="molecule type" value="Genomic_DNA"/>
</dbReference>
<evidence type="ECO:0000313" key="1">
    <source>
        <dbReference type="EMBL" id="KAA6345036.1"/>
    </source>
</evidence>
<dbReference type="AlphaFoldDB" id="A0A5J4SG16"/>
<organism evidence="1">
    <name type="scientific">termite gut metagenome</name>
    <dbReference type="NCBI Taxonomy" id="433724"/>
    <lineage>
        <taxon>unclassified sequences</taxon>
        <taxon>metagenomes</taxon>
        <taxon>organismal metagenomes</taxon>
    </lineage>
</organism>